<feature type="non-terminal residue" evidence="8">
    <location>
        <position position="1"/>
    </location>
</feature>
<evidence type="ECO:0000259" key="7">
    <source>
        <dbReference type="Pfam" id="PF19269"/>
    </source>
</evidence>
<dbReference type="EMBL" id="BART01015927">
    <property type="protein sequence ID" value="GAG75893.1"/>
    <property type="molecule type" value="Genomic_DNA"/>
</dbReference>
<dbReference type="Pfam" id="PF19269">
    <property type="entry name" value="Anticodon_2"/>
    <property type="match status" value="1"/>
</dbReference>
<dbReference type="InterPro" id="IPR020751">
    <property type="entry name" value="aa-tRNA-synth_I_codon-bd_sub2"/>
</dbReference>
<organism evidence="8">
    <name type="scientific">marine sediment metagenome</name>
    <dbReference type="NCBI Taxonomy" id="412755"/>
    <lineage>
        <taxon>unclassified sequences</taxon>
        <taxon>metagenomes</taxon>
        <taxon>ecological metagenomes</taxon>
    </lineage>
</organism>
<keyword evidence="3" id="KW-0547">Nucleotide-binding</keyword>
<dbReference type="GO" id="GO:0005524">
    <property type="term" value="F:ATP binding"/>
    <property type="evidence" value="ECO:0007669"/>
    <property type="project" value="UniProtKB-KW"/>
</dbReference>
<dbReference type="GO" id="GO:0000049">
    <property type="term" value="F:tRNA binding"/>
    <property type="evidence" value="ECO:0007669"/>
    <property type="project" value="InterPro"/>
</dbReference>
<gene>
    <name evidence="8" type="ORF">S01H4_30796</name>
</gene>
<evidence type="ECO:0000256" key="4">
    <source>
        <dbReference type="ARBA" id="ARBA00022840"/>
    </source>
</evidence>
<dbReference type="InterPro" id="IPR020752">
    <property type="entry name" value="Glu-tRNA-synth_I_codon-bd_sub1"/>
</dbReference>
<feature type="domain" description="Aminoacyl-tRNA synthetase class I anticodon-binding" evidence="7">
    <location>
        <begin position="88"/>
        <end position="222"/>
    </location>
</feature>
<evidence type="ECO:0000256" key="3">
    <source>
        <dbReference type="ARBA" id="ARBA00022741"/>
    </source>
</evidence>
<name>X1AUD1_9ZZZZ</name>
<protein>
    <recommendedName>
        <fullName evidence="7">Aminoacyl-tRNA synthetase class I anticodon-binding domain-containing protein</fullName>
    </recommendedName>
</protein>
<dbReference type="InterPro" id="IPR049940">
    <property type="entry name" value="GluQ/Sye"/>
</dbReference>
<evidence type="ECO:0000256" key="6">
    <source>
        <dbReference type="ARBA" id="ARBA00023146"/>
    </source>
</evidence>
<dbReference type="GO" id="GO:0005829">
    <property type="term" value="C:cytosol"/>
    <property type="evidence" value="ECO:0007669"/>
    <property type="project" value="TreeGrafter"/>
</dbReference>
<proteinExistence type="inferred from homology"/>
<dbReference type="InterPro" id="IPR045462">
    <property type="entry name" value="aa-tRNA-synth_I_cd-bd"/>
</dbReference>
<dbReference type="GO" id="GO:0006424">
    <property type="term" value="P:glutamyl-tRNA aminoacylation"/>
    <property type="evidence" value="ECO:0007669"/>
    <property type="project" value="TreeGrafter"/>
</dbReference>
<dbReference type="PANTHER" id="PTHR43311">
    <property type="entry name" value="GLUTAMATE--TRNA LIGASE"/>
    <property type="match status" value="1"/>
</dbReference>
<evidence type="ECO:0000313" key="8">
    <source>
        <dbReference type="EMBL" id="GAG75893.1"/>
    </source>
</evidence>
<comment type="similarity">
    <text evidence="1">Belongs to the class-I aminoacyl-tRNA synthetase family. Glutamate--tRNA ligase type 1 subfamily.</text>
</comment>
<evidence type="ECO:0000256" key="2">
    <source>
        <dbReference type="ARBA" id="ARBA00022598"/>
    </source>
</evidence>
<keyword evidence="6" id="KW-0030">Aminoacyl-tRNA synthetase</keyword>
<dbReference type="AlphaFoldDB" id="X1AUD1"/>
<accession>X1AUD1</accession>
<comment type="caution">
    <text evidence="8">The sequence shown here is derived from an EMBL/GenBank/DDBJ whole genome shotgun (WGS) entry which is preliminary data.</text>
</comment>
<reference evidence="8" key="1">
    <citation type="journal article" date="2014" name="Front. Microbiol.">
        <title>High frequency of phylogenetically diverse reductive dehalogenase-homologous genes in deep subseafloor sedimentary metagenomes.</title>
        <authorList>
            <person name="Kawai M."/>
            <person name="Futagami T."/>
            <person name="Toyoda A."/>
            <person name="Takaki Y."/>
            <person name="Nishi S."/>
            <person name="Hori S."/>
            <person name="Arai W."/>
            <person name="Tsubouchi T."/>
            <person name="Morono Y."/>
            <person name="Uchiyama I."/>
            <person name="Ito T."/>
            <person name="Fujiyama A."/>
            <person name="Inagaki F."/>
            <person name="Takami H."/>
        </authorList>
    </citation>
    <scope>NUCLEOTIDE SEQUENCE</scope>
    <source>
        <strain evidence="8">Expedition CK06-06</strain>
    </source>
</reference>
<dbReference type="InterPro" id="IPR008925">
    <property type="entry name" value="aa_tRNA-synth_I_cd-bd_sf"/>
</dbReference>
<keyword evidence="2" id="KW-0436">Ligase</keyword>
<dbReference type="Gene3D" id="1.10.10.350">
    <property type="match status" value="1"/>
</dbReference>
<dbReference type="GO" id="GO:0004818">
    <property type="term" value="F:glutamate-tRNA ligase activity"/>
    <property type="evidence" value="ECO:0007669"/>
    <property type="project" value="TreeGrafter"/>
</dbReference>
<dbReference type="PANTHER" id="PTHR43311:SF2">
    <property type="entry name" value="GLUTAMATE--TRNA LIGASE, MITOCHONDRIAL-RELATED"/>
    <property type="match status" value="1"/>
</dbReference>
<sequence>LPLRDDTIVVVVLPVVRGLNPGLIPDIHERHSCPGIRVIGQFDRLRFNTLNRTRDALQGSLTGGYAIPCIDKRLLPMDELREHSRSHFRNAGIDIEGRDNWRAVLQANHERSKTLVELVQRSRFFYIAPTEYDEKAVRKHFKDPALQVLENAHQRFRDLDPWNADTAHSVIHSIAESMALGLGKVAQPIRIALAGEPVSPPIDQTLAILGKQETLDRLDKAILFMKQYPSETDDQQSRRR</sequence>
<dbReference type="Gene3D" id="1.10.8.70">
    <property type="entry name" value="Glutamate-tRNA synthetase, class I, anticodon-binding domain 1"/>
    <property type="match status" value="1"/>
</dbReference>
<evidence type="ECO:0000256" key="5">
    <source>
        <dbReference type="ARBA" id="ARBA00022917"/>
    </source>
</evidence>
<keyword evidence="4" id="KW-0067">ATP-binding</keyword>
<keyword evidence="5" id="KW-0648">Protein biosynthesis</keyword>
<evidence type="ECO:0000256" key="1">
    <source>
        <dbReference type="ARBA" id="ARBA00007894"/>
    </source>
</evidence>
<dbReference type="SUPFAM" id="SSF48163">
    <property type="entry name" value="An anticodon-binding domain of class I aminoacyl-tRNA synthetases"/>
    <property type="match status" value="1"/>
</dbReference>